<protein>
    <submittedName>
        <fullName evidence="2">Uncharacterized protein</fullName>
    </submittedName>
</protein>
<dbReference type="EMBL" id="MLFU01000028">
    <property type="protein sequence ID" value="KAK1496599.1"/>
    <property type="molecule type" value="Genomic_DNA"/>
</dbReference>
<feature type="region of interest" description="Disordered" evidence="1">
    <location>
        <begin position="1"/>
        <end position="53"/>
    </location>
</feature>
<accession>A0ABQ9R6Q9</accession>
<name>A0ABQ9R6Q9_9PEZI</name>
<sequence>MPDQIGVSAMAQLPGRKPSKVSSNFGERISSTTGRGETQPKDGVMPPIRATSL</sequence>
<evidence type="ECO:0000313" key="3">
    <source>
        <dbReference type="Proteomes" id="UP001227543"/>
    </source>
</evidence>
<organism evidence="2 3">
    <name type="scientific">Colletotrichum tamarilloi</name>
    <dbReference type="NCBI Taxonomy" id="1209934"/>
    <lineage>
        <taxon>Eukaryota</taxon>
        <taxon>Fungi</taxon>
        <taxon>Dikarya</taxon>
        <taxon>Ascomycota</taxon>
        <taxon>Pezizomycotina</taxon>
        <taxon>Sordariomycetes</taxon>
        <taxon>Hypocreomycetidae</taxon>
        <taxon>Glomerellales</taxon>
        <taxon>Glomerellaceae</taxon>
        <taxon>Colletotrichum</taxon>
        <taxon>Colletotrichum acutatum species complex</taxon>
    </lineage>
</organism>
<keyword evidence="3" id="KW-1185">Reference proteome</keyword>
<dbReference type="Proteomes" id="UP001227543">
    <property type="component" value="Unassembled WGS sequence"/>
</dbReference>
<comment type="caution">
    <text evidence="2">The sequence shown here is derived from an EMBL/GenBank/DDBJ whole genome shotgun (WGS) entry which is preliminary data.</text>
</comment>
<reference evidence="2 3" key="1">
    <citation type="submission" date="2016-10" db="EMBL/GenBank/DDBJ databases">
        <title>The genome sequence of Colletotrichum fioriniae PJ7.</title>
        <authorList>
            <person name="Baroncelli R."/>
        </authorList>
    </citation>
    <scope>NUCLEOTIDE SEQUENCE [LARGE SCALE GENOMIC DNA]</scope>
    <source>
        <strain evidence="2 3">Tom-12</strain>
    </source>
</reference>
<gene>
    <name evidence="2" type="ORF">CTAM01_08237</name>
</gene>
<proteinExistence type="predicted"/>
<dbReference type="RefSeq" id="XP_060381101.1">
    <property type="nucleotide sequence ID" value="XM_060524258.1"/>
</dbReference>
<feature type="compositionally biased region" description="Polar residues" evidence="1">
    <location>
        <begin position="20"/>
        <end position="36"/>
    </location>
</feature>
<evidence type="ECO:0000256" key="1">
    <source>
        <dbReference type="SAM" id="MobiDB-lite"/>
    </source>
</evidence>
<evidence type="ECO:0000313" key="2">
    <source>
        <dbReference type="EMBL" id="KAK1496599.1"/>
    </source>
</evidence>
<dbReference type="GeneID" id="85408496"/>